<dbReference type="Pfam" id="PF00135">
    <property type="entry name" value="COesterase"/>
    <property type="match status" value="1"/>
</dbReference>
<keyword evidence="3" id="KW-0732">Signal</keyword>
<evidence type="ECO:0000313" key="5">
    <source>
        <dbReference type="EMBL" id="MBE1160667.1"/>
    </source>
</evidence>
<dbReference type="PROSITE" id="PS00941">
    <property type="entry name" value="CARBOXYLESTERASE_B_2"/>
    <property type="match status" value="1"/>
</dbReference>
<gene>
    <name evidence="5" type="ORF">IGX34_09725</name>
</gene>
<evidence type="ECO:0000313" key="6">
    <source>
        <dbReference type="Proteomes" id="UP000651010"/>
    </source>
</evidence>
<accession>A0ABR9G9E9</accession>
<feature type="domain" description="Carboxylesterase type B" evidence="4">
    <location>
        <begin position="31"/>
        <end position="500"/>
    </location>
</feature>
<dbReference type="InterPro" id="IPR029058">
    <property type="entry name" value="AB_hydrolase_fold"/>
</dbReference>
<organism evidence="5 6">
    <name type="scientific">Dyella acidiphila</name>
    <dbReference type="NCBI Taxonomy" id="2775866"/>
    <lineage>
        <taxon>Bacteria</taxon>
        <taxon>Pseudomonadati</taxon>
        <taxon>Pseudomonadota</taxon>
        <taxon>Gammaproteobacteria</taxon>
        <taxon>Lysobacterales</taxon>
        <taxon>Rhodanobacteraceae</taxon>
        <taxon>Dyella</taxon>
    </lineage>
</organism>
<evidence type="ECO:0000256" key="2">
    <source>
        <dbReference type="ARBA" id="ARBA00022801"/>
    </source>
</evidence>
<dbReference type="SUPFAM" id="SSF53474">
    <property type="entry name" value="alpha/beta-Hydrolases"/>
    <property type="match status" value="1"/>
</dbReference>
<dbReference type="PROSITE" id="PS00122">
    <property type="entry name" value="CARBOXYLESTERASE_B_1"/>
    <property type="match status" value="1"/>
</dbReference>
<comment type="similarity">
    <text evidence="1 3">Belongs to the type-B carboxylesterase/lipase family.</text>
</comment>
<comment type="caution">
    <text evidence="5">The sequence shown here is derived from an EMBL/GenBank/DDBJ whole genome shotgun (WGS) entry which is preliminary data.</text>
</comment>
<keyword evidence="6" id="KW-1185">Reference proteome</keyword>
<dbReference type="Gene3D" id="3.40.50.1820">
    <property type="entry name" value="alpha/beta hydrolase"/>
    <property type="match status" value="1"/>
</dbReference>
<dbReference type="PANTHER" id="PTHR11559">
    <property type="entry name" value="CARBOXYLESTERASE"/>
    <property type="match status" value="1"/>
</dbReference>
<dbReference type="InterPro" id="IPR050309">
    <property type="entry name" value="Type-B_Carboxylest/Lipase"/>
</dbReference>
<dbReference type="EMBL" id="JACZZA010000005">
    <property type="protein sequence ID" value="MBE1160667.1"/>
    <property type="molecule type" value="Genomic_DNA"/>
</dbReference>
<evidence type="ECO:0000256" key="3">
    <source>
        <dbReference type="RuleBase" id="RU361235"/>
    </source>
</evidence>
<reference evidence="5 6" key="1">
    <citation type="submission" date="2020-09" db="EMBL/GenBank/DDBJ databases">
        <title>Dyella sp. 7MK23 isolated from forest soil.</title>
        <authorList>
            <person name="Fu J."/>
        </authorList>
    </citation>
    <scope>NUCLEOTIDE SEQUENCE [LARGE SCALE GENOMIC DNA]</scope>
    <source>
        <strain evidence="5 6">7MK23</strain>
    </source>
</reference>
<dbReference type="EC" id="3.1.1.-" evidence="3"/>
<dbReference type="Proteomes" id="UP000651010">
    <property type="component" value="Unassembled WGS sequence"/>
</dbReference>
<feature type="chain" id="PRO_5044952141" description="Carboxylic ester hydrolase" evidence="3">
    <location>
        <begin position="27"/>
        <end position="530"/>
    </location>
</feature>
<evidence type="ECO:0000256" key="1">
    <source>
        <dbReference type="ARBA" id="ARBA00005964"/>
    </source>
</evidence>
<keyword evidence="2 3" id="KW-0378">Hydrolase</keyword>
<proteinExistence type="inferred from homology"/>
<feature type="signal peptide" evidence="3">
    <location>
        <begin position="1"/>
        <end position="26"/>
    </location>
</feature>
<protein>
    <recommendedName>
        <fullName evidence="3">Carboxylic ester hydrolase</fullName>
        <ecNumber evidence="3">3.1.1.-</ecNumber>
    </recommendedName>
</protein>
<name>A0ABR9G9E9_9GAMM</name>
<dbReference type="InterPro" id="IPR002018">
    <property type="entry name" value="CarbesteraseB"/>
</dbReference>
<evidence type="ECO:0000259" key="4">
    <source>
        <dbReference type="Pfam" id="PF00135"/>
    </source>
</evidence>
<dbReference type="RefSeq" id="WP_192555530.1">
    <property type="nucleotide sequence ID" value="NZ_JACZZA010000005.1"/>
</dbReference>
<dbReference type="InterPro" id="IPR019819">
    <property type="entry name" value="Carboxylesterase_B_CS"/>
</dbReference>
<sequence length="530" mass="56928">MLQSLLRHRFTVSALAMLLISASAPAADTGPSVDIATGTLLGVHDAKSGLDEFKGIPYAAPPVGPLRWKPPQAASTWTGVRKAEHFGPRCMQRPIYSDMVFRSDGMSEDCLYLNVWTPAQGANKKLPVLVYFYGGGYTGGDGSESRYDGASLAQRGIVTVTVNYRLDVFGFLALPALAAESPAHATGNYGLLDQNAALRWVQRNIGAFGGDPNQVTIGGESAGSMSVSVQMASPLSKGLAQRAIGESGAMLANLRPQPLADAEHQSEDFEKRAGLPSLKQLRAKSASALLDIAGQKDFPEFRPTIDGYFLPESPEAIYRAGKQAHIPLLLGSNSQEGYYKNLFDNQAPTPANYRAAMTRELKEHAAEGLKLYAGTGEAAIKAAATAYEGDQFIALSTWQWMQQQHETGGAPVYYYYFTTPRPAKRDGSAGADDGAVHSGEIEYALGNLGGNSVYAWGPADQHVSEIMQGYWANFIKTGNPNGPGLPDWPAVAARDGGLLRQVIGTDTHTVVDRNAARYQFLQRVDADQHL</sequence>
<dbReference type="InterPro" id="IPR019826">
    <property type="entry name" value="Carboxylesterase_B_AS"/>
</dbReference>